<gene>
    <name evidence="1" type="ORF">SAMN05444337_0033</name>
</gene>
<keyword evidence="2" id="KW-1185">Reference proteome</keyword>
<dbReference type="EMBL" id="FQZH01000001">
    <property type="protein sequence ID" value="SHI45138.1"/>
    <property type="molecule type" value="Genomic_DNA"/>
</dbReference>
<dbReference type="InterPro" id="IPR025348">
    <property type="entry name" value="DUF4252"/>
</dbReference>
<sequence length="176" mass="19519">MKNILLALLLVSLVSCTTKPTLQKYFVENSESSDFIQVDLASSFINTDKLSLSSEEKEALNSFDKLNILAFKNDSLDPSKLGKEATEVKNILKDGNYEQLMKFGNSKQGASVYMLGNEDKIDEFVLYGSEASGFVVARVLGDNMTPNTVLNLIEVIKKADLDMEQLKPLKDALIKK</sequence>
<evidence type="ECO:0008006" key="3">
    <source>
        <dbReference type="Google" id="ProtNLM"/>
    </source>
</evidence>
<organism evidence="1 2">
    <name type="scientific">Flavobacterium haoranii</name>
    <dbReference type="NCBI Taxonomy" id="683124"/>
    <lineage>
        <taxon>Bacteria</taxon>
        <taxon>Pseudomonadati</taxon>
        <taxon>Bacteroidota</taxon>
        <taxon>Flavobacteriia</taxon>
        <taxon>Flavobacteriales</taxon>
        <taxon>Flavobacteriaceae</taxon>
        <taxon>Flavobacterium</taxon>
    </lineage>
</organism>
<protein>
    <recommendedName>
        <fullName evidence="3">DUF4252 domain-containing protein</fullName>
    </recommendedName>
</protein>
<dbReference type="RefSeq" id="WP_072780286.1">
    <property type="nucleotide sequence ID" value="NZ_CP045292.1"/>
</dbReference>
<proteinExistence type="predicted"/>
<dbReference type="PROSITE" id="PS51257">
    <property type="entry name" value="PROKAR_LIPOPROTEIN"/>
    <property type="match status" value="1"/>
</dbReference>
<dbReference type="AlphaFoldDB" id="A0A1M6B981"/>
<reference evidence="2" key="1">
    <citation type="submission" date="2016-11" db="EMBL/GenBank/DDBJ databases">
        <authorList>
            <person name="Varghese N."/>
            <person name="Submissions S."/>
        </authorList>
    </citation>
    <scope>NUCLEOTIDE SEQUENCE [LARGE SCALE GENOMIC DNA]</scope>
    <source>
        <strain evidence="2">DSM 22807</strain>
    </source>
</reference>
<dbReference type="Proteomes" id="UP000184232">
    <property type="component" value="Unassembled WGS sequence"/>
</dbReference>
<evidence type="ECO:0000313" key="1">
    <source>
        <dbReference type="EMBL" id="SHI45138.1"/>
    </source>
</evidence>
<dbReference type="STRING" id="683124.SAMN05444337_0033"/>
<dbReference type="Pfam" id="PF14060">
    <property type="entry name" value="DUF4252"/>
    <property type="match status" value="1"/>
</dbReference>
<name>A0A1M6B981_9FLAO</name>
<dbReference type="OrthoDB" id="1143555at2"/>
<accession>A0A1M6B981</accession>
<evidence type="ECO:0000313" key="2">
    <source>
        <dbReference type="Proteomes" id="UP000184232"/>
    </source>
</evidence>